<dbReference type="InterPro" id="IPR015590">
    <property type="entry name" value="Aldehyde_DH_dom"/>
</dbReference>
<evidence type="ECO:0000313" key="6">
    <source>
        <dbReference type="EMBL" id="OHV19659.1"/>
    </source>
</evidence>
<dbReference type="Proteomes" id="UP000179769">
    <property type="component" value="Unassembled WGS sequence"/>
</dbReference>
<evidence type="ECO:0000256" key="1">
    <source>
        <dbReference type="ARBA" id="ARBA00009986"/>
    </source>
</evidence>
<keyword evidence="7" id="KW-1185">Reference proteome</keyword>
<evidence type="ECO:0000256" key="3">
    <source>
        <dbReference type="PROSITE-ProRule" id="PRU10007"/>
    </source>
</evidence>
<dbReference type="SUPFAM" id="SSF53720">
    <property type="entry name" value="ALDH-like"/>
    <property type="match status" value="1"/>
</dbReference>
<dbReference type="EMBL" id="MAXA01000279">
    <property type="protein sequence ID" value="OHV19659.1"/>
    <property type="molecule type" value="Genomic_DNA"/>
</dbReference>
<feature type="active site" evidence="3">
    <location>
        <position position="270"/>
    </location>
</feature>
<dbReference type="InterPro" id="IPR016161">
    <property type="entry name" value="Ald_DH/histidinol_DH"/>
</dbReference>
<reference evidence="7" key="1">
    <citation type="submission" date="2016-07" db="EMBL/GenBank/DDBJ databases">
        <title>Frankia sp. NRRL B-16219 Genome sequencing.</title>
        <authorList>
            <person name="Ghodhbane-Gtari F."/>
            <person name="Swanson E."/>
            <person name="Gueddou A."/>
            <person name="Louati M."/>
            <person name="Nouioui I."/>
            <person name="Hezbri K."/>
            <person name="Abebe-Akele F."/>
            <person name="Simpson S."/>
            <person name="Morris K."/>
            <person name="Thomas K."/>
            <person name="Gtari M."/>
            <person name="Tisa L.S."/>
        </authorList>
    </citation>
    <scope>NUCLEOTIDE SEQUENCE [LARGE SCALE GENOMIC DNA]</scope>
    <source>
        <strain evidence="7">NRRL B-16219</strain>
    </source>
</reference>
<protein>
    <submittedName>
        <fullName evidence="6">Betaine-aldehyde dehydrogenase</fullName>
    </submittedName>
</protein>
<dbReference type="InterPro" id="IPR016160">
    <property type="entry name" value="Ald_DH_CS_CYS"/>
</dbReference>
<dbReference type="Gene3D" id="3.40.309.10">
    <property type="entry name" value="Aldehyde Dehydrogenase, Chain A, domain 2"/>
    <property type="match status" value="1"/>
</dbReference>
<feature type="domain" description="Aldehyde dehydrogenase" evidence="5">
    <location>
        <begin position="28"/>
        <end position="497"/>
    </location>
</feature>
<dbReference type="Pfam" id="PF00171">
    <property type="entry name" value="Aldedh"/>
    <property type="match status" value="1"/>
</dbReference>
<dbReference type="InterPro" id="IPR016163">
    <property type="entry name" value="Ald_DH_C"/>
</dbReference>
<accession>A0A1S1PEU7</accession>
<gene>
    <name evidence="6" type="ORF">BBK14_09145</name>
</gene>
<dbReference type="PROSITE" id="PS00687">
    <property type="entry name" value="ALDEHYDE_DEHYDR_GLU"/>
    <property type="match status" value="1"/>
</dbReference>
<dbReference type="InterPro" id="IPR016162">
    <property type="entry name" value="Ald_DH_N"/>
</dbReference>
<dbReference type="AlphaFoldDB" id="A0A1S1PEU7"/>
<dbReference type="PROSITE" id="PS00070">
    <property type="entry name" value="ALDEHYDE_DEHYDR_CYS"/>
    <property type="match status" value="1"/>
</dbReference>
<proteinExistence type="inferred from homology"/>
<evidence type="ECO:0000313" key="7">
    <source>
        <dbReference type="Proteomes" id="UP000179769"/>
    </source>
</evidence>
<dbReference type="Gene3D" id="3.40.605.10">
    <property type="entry name" value="Aldehyde Dehydrogenase, Chain A, domain 1"/>
    <property type="match status" value="1"/>
</dbReference>
<sequence length="502" mass="53544">MSTLTPPDAVALPFLGGGPRRLLIGGEWNEAASGRTFPSINPSTGETLTELAEGGAEDVNRAVAAARAAFEGPWRRMLPSERQDLIWAFADAVTAHQEELKLLEALDMGAPIGRRRPGTKPGSSWEAGVLRYFAGWVTKIHGETIPNSIPRQVLSYTLKEPIGVVAAIVPWNRPVSNAIWKIAPVLAAGCTMVLKPAEEASLAALRLGELLTEVGIPPGVVNIVTGPGETAGAALSAHPDVDKVAFTGSTTTGQHIVRAAAGNLKRVSLELGGKSPDVVFADADLDRAVPGAAMAVFTNSGQICCAGTRIFVERSIHDEFVERIATFAANLQVGNSLDPKTRIGPLVSAEQLERVVGYLDLSREEGARAAAGGARIETDDLARGYFVAPTVLTDMHDEMRVVREEIFGPVACVLPFDSIEEVTARSNDTEFGLAGGVWTRDIGKAHRMARDLRAGTVWVNNFNLMDPAVPFGGYKASGWGREMGHQALDEYLNVKSVWIDTA</sequence>
<dbReference type="FunFam" id="3.40.605.10:FF:000026">
    <property type="entry name" value="Aldehyde dehydrogenase, putative"/>
    <property type="match status" value="1"/>
</dbReference>
<dbReference type="InterPro" id="IPR029510">
    <property type="entry name" value="Ald_DH_CS_GLU"/>
</dbReference>
<organism evidence="6 7">
    <name type="scientific">Parafrankia soli</name>
    <dbReference type="NCBI Taxonomy" id="2599596"/>
    <lineage>
        <taxon>Bacteria</taxon>
        <taxon>Bacillati</taxon>
        <taxon>Actinomycetota</taxon>
        <taxon>Actinomycetes</taxon>
        <taxon>Frankiales</taxon>
        <taxon>Frankiaceae</taxon>
        <taxon>Parafrankia</taxon>
    </lineage>
</organism>
<keyword evidence="2 4" id="KW-0560">Oxidoreductase</keyword>
<evidence type="ECO:0000256" key="2">
    <source>
        <dbReference type="ARBA" id="ARBA00023002"/>
    </source>
</evidence>
<comment type="caution">
    <text evidence="6">The sequence shown here is derived from an EMBL/GenBank/DDBJ whole genome shotgun (WGS) entry which is preliminary data.</text>
</comment>
<dbReference type="OrthoDB" id="6882680at2"/>
<comment type="similarity">
    <text evidence="1 4">Belongs to the aldehyde dehydrogenase family.</text>
</comment>
<dbReference type="FunFam" id="3.40.309.10:FF:000012">
    <property type="entry name" value="Betaine aldehyde dehydrogenase"/>
    <property type="match status" value="1"/>
</dbReference>
<dbReference type="GO" id="GO:0016620">
    <property type="term" value="F:oxidoreductase activity, acting on the aldehyde or oxo group of donors, NAD or NADP as acceptor"/>
    <property type="evidence" value="ECO:0007669"/>
    <property type="project" value="InterPro"/>
</dbReference>
<evidence type="ECO:0000256" key="4">
    <source>
        <dbReference type="RuleBase" id="RU003345"/>
    </source>
</evidence>
<name>A0A1S1PEU7_9ACTN</name>
<evidence type="ECO:0000259" key="5">
    <source>
        <dbReference type="Pfam" id="PF00171"/>
    </source>
</evidence>
<dbReference type="PANTHER" id="PTHR11699">
    <property type="entry name" value="ALDEHYDE DEHYDROGENASE-RELATED"/>
    <property type="match status" value="1"/>
</dbReference>
<dbReference type="FunFam" id="3.40.605.10:FF:000007">
    <property type="entry name" value="NAD/NADP-dependent betaine aldehyde dehydrogenase"/>
    <property type="match status" value="1"/>
</dbReference>
<dbReference type="RefSeq" id="WP_071067128.1">
    <property type="nucleotide sequence ID" value="NZ_MAXA01000279.1"/>
</dbReference>